<feature type="region of interest" description="Disordered" evidence="2">
    <location>
        <begin position="180"/>
        <end position="210"/>
    </location>
</feature>
<keyword evidence="1" id="KW-0175">Coiled coil</keyword>
<feature type="region of interest" description="Disordered" evidence="2">
    <location>
        <begin position="1092"/>
        <end position="1178"/>
    </location>
</feature>
<feature type="region of interest" description="Disordered" evidence="2">
    <location>
        <begin position="676"/>
        <end position="723"/>
    </location>
</feature>
<feature type="compositionally biased region" description="Polar residues" evidence="2">
    <location>
        <begin position="713"/>
        <end position="723"/>
    </location>
</feature>
<evidence type="ECO:0000313" key="4">
    <source>
        <dbReference type="EMBL" id="TRY54370.1"/>
    </source>
</evidence>
<dbReference type="SUPFAM" id="SSF47576">
    <property type="entry name" value="Calponin-homology domain, CH-domain"/>
    <property type="match status" value="1"/>
</dbReference>
<feature type="region of interest" description="Disordered" evidence="2">
    <location>
        <begin position="237"/>
        <end position="258"/>
    </location>
</feature>
<feature type="compositionally biased region" description="Low complexity" evidence="2">
    <location>
        <begin position="1154"/>
        <end position="1168"/>
    </location>
</feature>
<evidence type="ECO:0000313" key="5">
    <source>
        <dbReference type="Proteomes" id="UP000316079"/>
    </source>
</evidence>
<dbReference type="Gene3D" id="2.30.42.10">
    <property type="match status" value="1"/>
</dbReference>
<feature type="region of interest" description="Disordered" evidence="2">
    <location>
        <begin position="992"/>
        <end position="1015"/>
    </location>
</feature>
<dbReference type="EMBL" id="SRMA01027350">
    <property type="protein sequence ID" value="TRY54370.1"/>
    <property type="molecule type" value="Genomic_DNA"/>
</dbReference>
<protein>
    <recommendedName>
        <fullName evidence="3">PDZ domain-containing protein</fullName>
    </recommendedName>
</protein>
<name>A0A553MMG5_9TELE</name>
<dbReference type="InterPro" id="IPR029978">
    <property type="entry name" value="LMO-7"/>
</dbReference>
<evidence type="ECO:0000259" key="3">
    <source>
        <dbReference type="PROSITE" id="PS50106"/>
    </source>
</evidence>
<dbReference type="Gene3D" id="1.10.418.10">
    <property type="entry name" value="Calponin-like domain"/>
    <property type="match status" value="1"/>
</dbReference>
<dbReference type="SUPFAM" id="SSF50156">
    <property type="entry name" value="PDZ domain-like"/>
    <property type="match status" value="1"/>
</dbReference>
<organism evidence="4 5">
    <name type="scientific">Danionella cerebrum</name>
    <dbReference type="NCBI Taxonomy" id="2873325"/>
    <lineage>
        <taxon>Eukaryota</taxon>
        <taxon>Metazoa</taxon>
        <taxon>Chordata</taxon>
        <taxon>Craniata</taxon>
        <taxon>Vertebrata</taxon>
        <taxon>Euteleostomi</taxon>
        <taxon>Actinopterygii</taxon>
        <taxon>Neopterygii</taxon>
        <taxon>Teleostei</taxon>
        <taxon>Ostariophysi</taxon>
        <taxon>Cypriniformes</taxon>
        <taxon>Danionidae</taxon>
        <taxon>Danioninae</taxon>
        <taxon>Danionella</taxon>
    </lineage>
</organism>
<feature type="region of interest" description="Disordered" evidence="2">
    <location>
        <begin position="1027"/>
        <end position="1060"/>
    </location>
</feature>
<dbReference type="InterPro" id="IPR036872">
    <property type="entry name" value="CH_dom_sf"/>
</dbReference>
<dbReference type="Proteomes" id="UP000316079">
    <property type="component" value="Unassembled WGS sequence"/>
</dbReference>
<evidence type="ECO:0000256" key="1">
    <source>
        <dbReference type="SAM" id="Coils"/>
    </source>
</evidence>
<dbReference type="PANTHER" id="PTHR46767">
    <property type="entry name" value="LIM DOMAIN ONLY PROTEIN 7"/>
    <property type="match status" value="1"/>
</dbReference>
<dbReference type="OrthoDB" id="15627at2759"/>
<feature type="compositionally biased region" description="Polar residues" evidence="2">
    <location>
        <begin position="1033"/>
        <end position="1043"/>
    </location>
</feature>
<dbReference type="InterPro" id="IPR031865">
    <property type="entry name" value="DUF4757"/>
</dbReference>
<dbReference type="InterPro" id="IPR001478">
    <property type="entry name" value="PDZ"/>
</dbReference>
<feature type="region of interest" description="Disordered" evidence="2">
    <location>
        <begin position="629"/>
        <end position="653"/>
    </location>
</feature>
<accession>A0A553MMG5</accession>
<dbReference type="SMART" id="SM00228">
    <property type="entry name" value="PDZ"/>
    <property type="match status" value="1"/>
</dbReference>
<dbReference type="PROSITE" id="PS50106">
    <property type="entry name" value="PDZ"/>
    <property type="match status" value="1"/>
</dbReference>
<dbReference type="GO" id="GO:0023051">
    <property type="term" value="P:regulation of signaling"/>
    <property type="evidence" value="ECO:0007669"/>
    <property type="project" value="InterPro"/>
</dbReference>
<evidence type="ECO:0000256" key="2">
    <source>
        <dbReference type="SAM" id="MobiDB-lite"/>
    </source>
</evidence>
<dbReference type="AlphaFoldDB" id="A0A553MMG5"/>
<gene>
    <name evidence="4" type="ORF">DNTS_011130</name>
</gene>
<keyword evidence="5" id="KW-1185">Reference proteome</keyword>
<comment type="caution">
    <text evidence="4">The sequence shown here is derived from an EMBL/GenBank/DDBJ whole genome shotgun (WGS) entry which is preliminary data.</text>
</comment>
<feature type="compositionally biased region" description="Basic and acidic residues" evidence="2">
    <location>
        <begin position="180"/>
        <end position="189"/>
    </location>
</feature>
<dbReference type="GO" id="GO:0030155">
    <property type="term" value="P:regulation of cell adhesion"/>
    <property type="evidence" value="ECO:0007669"/>
    <property type="project" value="InterPro"/>
</dbReference>
<dbReference type="InterPro" id="IPR036034">
    <property type="entry name" value="PDZ_sf"/>
</dbReference>
<feature type="coiled-coil region" evidence="1">
    <location>
        <begin position="903"/>
        <end position="942"/>
    </location>
</feature>
<reference evidence="4 5" key="1">
    <citation type="journal article" date="2019" name="Sci. Data">
        <title>Hybrid genome assembly and annotation of Danionella translucida.</title>
        <authorList>
            <person name="Kadobianskyi M."/>
            <person name="Schulze L."/>
            <person name="Schuelke M."/>
            <person name="Judkewitz B."/>
        </authorList>
    </citation>
    <scope>NUCLEOTIDE SEQUENCE [LARGE SCALE GENOMIC DNA]</scope>
    <source>
        <strain evidence="4 5">Bolton</strain>
    </source>
</reference>
<dbReference type="Pfam" id="PF15949">
    <property type="entry name" value="DUF4757"/>
    <property type="match status" value="1"/>
</dbReference>
<feature type="domain" description="PDZ" evidence="3">
    <location>
        <begin position="743"/>
        <end position="824"/>
    </location>
</feature>
<proteinExistence type="predicted"/>
<sequence length="1196" mass="132645">MEWRQQSSVSCELAFQEAQRWMEDNVTVFLKACEKLGLNEAQLFHPGDLQDVSTRVTVRREETIRRLKNVLITIYWLGRKAQSDPCYTGPQLNLKAFEGLLGIALSKALEESGQSRWSVRDSGFVEGWFPDQQSGYSRGDSVESVESMESRTLGTASYSALQAPSEEADLCLRMAEGSKRDVPAREKAHVPSVLRRKRQEYQQSGGSYAAHLTSDSGGGLCHDLPPASAFLQLASNYQSDSETDSDMERPEPDLEQDDLASRRFRSVSSVKPMNFAVPSKPRSSRVPTVVTPCAMKSWLTLSDASRQDAVAAPSKSSGHFENGLTGCQSAAMEEEFLQRFLISGTSDSDEDKGFADPVVDDLYTRRVLISEHQTSINAQSDKFLPKYWTPEEDAHVKNIRLGSQRRPWYKKMQGLRSKSMGDIPLEPIPQEADNCSSFESLGSCSVQQRSVEEMTLDPLTLQMVQREQFLSMRNRIKESEAKWHEDLNKWKTRRRIATSDLQRKLEEQELIEQASSAAGIAQVTDLPVESFGMPGPMSEPDSSVSSGAWSTLALTLNNGPQGVKEESPVLSQKLIREVSDTEQKKQIPLDPETKPDFSCRPASLESFYAGRVRISATLPRGFRRSEGCSRLSTGVTPRPFGAKPSKVSSLPRAYSMDDSHKSLVSGHRERSLVPSFLCGQGKVTDPSDTGHFRSSTPTMSPEKESRDGRSSAPPLSSFSGKVFTDTSVTQKSSDVKVGQSEMRVCLNQKPNSGRDFGFKAHWDSTGACVQSVQAGSPAEFCGLLKGDEIVALGGCRVNEMNYEQFKSSMNAAQQKGNLLMDIRRHGQNDWSSGHPSLPYKNHKTINLTSATSTLIGHPENYFPICTNSNSSIETEGKVQLNGQPANLQVPSISSSTSSWSWDHEEERRRQEKWQMEQERLLQEKYRRDQEKLDEEWRRAQQEVCGEHYCDLEEQKSPDVLSNRTPASHIPPPFLNQLNVAFSQKVRAAESRQTAAGLQSQKAHAECDSSTNTQCSEDSYGFAKLTISDRTKSKSSPALQGSQKQDSRASGKKRSQPSQAEMERLQILEEMRKKTQLLTDNSWIRQRTIGTFRSGHRSSLGPGSAIFSNTPKQDLNDSVTLESHPNSQQRSSVSDAGLNLAEDLSLELRSESETDSSSATPATAEAESVPPSPIEPNALQQIEEELITETSSGTTPT</sequence>
<dbReference type="PANTHER" id="PTHR46767:SF2">
    <property type="entry name" value="LIM DOMAIN 7B"/>
    <property type="match status" value="1"/>
</dbReference>
<feature type="compositionally biased region" description="Polar residues" evidence="2">
    <location>
        <begin position="1105"/>
        <end position="1133"/>
    </location>
</feature>